<evidence type="ECO:0000259" key="5">
    <source>
        <dbReference type="Pfam" id="PF10252"/>
    </source>
</evidence>
<feature type="transmembrane region" description="Helical" evidence="4">
    <location>
        <begin position="445"/>
        <end position="465"/>
    </location>
</feature>
<keyword evidence="4" id="KW-1133">Transmembrane helix</keyword>
<dbReference type="InterPro" id="IPR019380">
    <property type="entry name" value="Casein_kinase_sb_PP28"/>
</dbReference>
<proteinExistence type="inferred from homology"/>
<feature type="region of interest" description="Disordered" evidence="3">
    <location>
        <begin position="532"/>
        <end position="728"/>
    </location>
</feature>
<protein>
    <submittedName>
        <fullName evidence="6">MFS general substrate transporter</fullName>
    </submittedName>
</protein>
<evidence type="ECO:0000313" key="6">
    <source>
        <dbReference type="EMBL" id="PLN77959.1"/>
    </source>
</evidence>
<feature type="compositionally biased region" description="Acidic residues" evidence="3">
    <location>
        <begin position="37"/>
        <end position="49"/>
    </location>
</feature>
<feature type="domain" description="Casein kinase substrate phosphoprotein PP28" evidence="5">
    <location>
        <begin position="677"/>
        <end position="769"/>
    </location>
</feature>
<reference evidence="7" key="1">
    <citation type="submission" date="2017-12" db="EMBL/GenBank/DDBJ databases">
        <authorList>
            <consortium name="DOE Joint Genome Institute"/>
            <person name="Mondo S.J."/>
            <person name="Kjaerbolling I."/>
            <person name="Vesth T.C."/>
            <person name="Frisvad J.C."/>
            <person name="Nybo J.L."/>
            <person name="Theobald S."/>
            <person name="Kuo A."/>
            <person name="Bowyer P."/>
            <person name="Matsuda Y."/>
            <person name="Lyhne E.K."/>
            <person name="Kogle M.E."/>
            <person name="Clum A."/>
            <person name="Lipzen A."/>
            <person name="Salamov A."/>
            <person name="Ngan C.Y."/>
            <person name="Daum C."/>
            <person name="Chiniquy J."/>
            <person name="Barry K."/>
            <person name="LaButti K."/>
            <person name="Haridas S."/>
            <person name="Simmons B.A."/>
            <person name="Magnuson J.K."/>
            <person name="Mortensen U.H."/>
            <person name="Larsen T.O."/>
            <person name="Grigoriev I.V."/>
            <person name="Baker S.E."/>
            <person name="Andersen M.R."/>
            <person name="Nordberg H.P."/>
            <person name="Cantor M.N."/>
            <person name="Hua S.X."/>
        </authorList>
    </citation>
    <scope>NUCLEOTIDE SEQUENCE [LARGE SCALE GENOMIC DNA]</scope>
    <source>
        <strain evidence="7">IBT 19404</strain>
    </source>
</reference>
<evidence type="ECO:0000256" key="1">
    <source>
        <dbReference type="ARBA" id="ARBA00004141"/>
    </source>
</evidence>
<dbReference type="Pfam" id="PF10252">
    <property type="entry name" value="PP28"/>
    <property type="match status" value="1"/>
</dbReference>
<dbReference type="PANTHER" id="PTHR11360">
    <property type="entry name" value="MONOCARBOXYLATE TRANSPORTER"/>
    <property type="match status" value="1"/>
</dbReference>
<evidence type="ECO:0000313" key="7">
    <source>
        <dbReference type="Proteomes" id="UP000235023"/>
    </source>
</evidence>
<dbReference type="InterPro" id="IPR050327">
    <property type="entry name" value="Proton-linked_MCT"/>
</dbReference>
<feature type="transmembrane region" description="Helical" evidence="4">
    <location>
        <begin position="88"/>
        <end position="108"/>
    </location>
</feature>
<sequence>MANKQAENQNTIEKSNESHYQNQNEKHLDNTTSHEYIDEEAGRDSEEEDLSRTATNATNVSRLAARTLSLVRTRESGKDIGPPPDGGFTAWSQVALAHFVIFNTWGYINSFGVFQSYYTEALNRAPSDISWVGSIQIFLLFFIGTFSGRATDAGYFKAILTAGALLEVFCIFMTSLCTEYWQLFLAQGIGQGIGCGLMFCPTIALMPTYFTRKRALAIGITASGSATGGLVFPAVVMRLLPQLGFGWTMRVLGFISLATLTPCLVFLKQRLPPRRSGPVVEWGAFRELPYTLFAIGMFLNFWGIYIGFFYIGSFSRNMIGVSQETSIDVILVMNGIGLLGRLGPNFLADRFTGPLNMLLPFSLATGVIAYCWAGVDSMGGLYTWAAFYGLAAAGIQSLFPATLSTLTTDLKKSGVRMGMVLSVVGVAALIGSPIAGALVQQADGHYLYAQMFMGTVIVTGMLTLSCARLAKLGLNIWSFLSLLIPAVSSPPLPYHLLDLTYHLPRRTFLSLVTFLYSPHLIPISISRAQKDHPPPIHKLIMAPRGRGGKFSKPSRGGGKHFSRDVQPVDKNGNPVGLWRDPDDAIPSSSEDEESSQESSSEDEQGPPTAGSSTAAATAELTREERRAAAKAKKQAAIARKNQVQPGDLPSESEDDDDDDADNNDPTRAAGEGDLPANPNHTAKSRSQLDAKNGDDNAPVKPAAAAGGGDLSQLSRREREAIEAQQERERYMKLHAEGKTNEARADLARLAIVREQREAERARKEAEKEEKAELAKRRVAEREAKLQKGGKKGGNKKK</sequence>
<dbReference type="OrthoDB" id="6499973at2759"/>
<feature type="compositionally biased region" description="Basic residues" evidence="3">
    <location>
        <begin position="787"/>
        <end position="797"/>
    </location>
</feature>
<feature type="compositionally biased region" description="Acidic residues" evidence="3">
    <location>
        <begin position="650"/>
        <end position="662"/>
    </location>
</feature>
<dbReference type="GO" id="GO:0016020">
    <property type="term" value="C:membrane"/>
    <property type="evidence" value="ECO:0007669"/>
    <property type="project" value="UniProtKB-SubCell"/>
</dbReference>
<feature type="transmembrane region" description="Helical" evidence="4">
    <location>
        <begin position="128"/>
        <end position="148"/>
    </location>
</feature>
<feature type="compositionally biased region" description="Basic and acidic residues" evidence="3">
    <location>
        <begin position="756"/>
        <end position="785"/>
    </location>
</feature>
<feature type="transmembrane region" description="Helical" evidence="4">
    <location>
        <begin position="355"/>
        <end position="375"/>
    </location>
</feature>
<feature type="transmembrane region" description="Helical" evidence="4">
    <location>
        <begin position="418"/>
        <end position="439"/>
    </location>
</feature>
<dbReference type="Gene3D" id="1.20.1250.20">
    <property type="entry name" value="MFS general substrate transporter like domains"/>
    <property type="match status" value="2"/>
</dbReference>
<dbReference type="EMBL" id="KZ559585">
    <property type="protein sequence ID" value="PLN77959.1"/>
    <property type="molecule type" value="Genomic_DNA"/>
</dbReference>
<comment type="similarity">
    <text evidence="2">Belongs to the major facilitator superfamily. Monocarboxylate porter (TC 2.A.1.13) family.</text>
</comment>
<keyword evidence="7" id="KW-1185">Reference proteome</keyword>
<feature type="transmembrane region" description="Helical" evidence="4">
    <location>
        <begin position="288"/>
        <end position="313"/>
    </location>
</feature>
<organism evidence="6 7">
    <name type="scientific">Aspergillus taichungensis</name>
    <dbReference type="NCBI Taxonomy" id="482145"/>
    <lineage>
        <taxon>Eukaryota</taxon>
        <taxon>Fungi</taxon>
        <taxon>Dikarya</taxon>
        <taxon>Ascomycota</taxon>
        <taxon>Pezizomycotina</taxon>
        <taxon>Eurotiomycetes</taxon>
        <taxon>Eurotiomycetidae</taxon>
        <taxon>Eurotiales</taxon>
        <taxon>Aspergillaceae</taxon>
        <taxon>Aspergillus</taxon>
        <taxon>Aspergillus subgen. Circumdati</taxon>
    </lineage>
</organism>
<evidence type="ECO:0000256" key="3">
    <source>
        <dbReference type="SAM" id="MobiDB-lite"/>
    </source>
</evidence>
<feature type="compositionally biased region" description="Basic and acidic residues" evidence="3">
    <location>
        <begin position="714"/>
        <end position="728"/>
    </location>
</feature>
<keyword evidence="4" id="KW-0812">Transmembrane</keyword>
<feature type="transmembrane region" description="Helical" evidence="4">
    <location>
        <begin position="155"/>
        <end position="174"/>
    </location>
</feature>
<dbReference type="Proteomes" id="UP000235023">
    <property type="component" value="Unassembled WGS sequence"/>
</dbReference>
<dbReference type="SUPFAM" id="SSF103473">
    <property type="entry name" value="MFS general substrate transporter"/>
    <property type="match status" value="1"/>
</dbReference>
<dbReference type="InterPro" id="IPR011701">
    <property type="entry name" value="MFS"/>
</dbReference>
<evidence type="ECO:0000256" key="2">
    <source>
        <dbReference type="ARBA" id="ARBA00006727"/>
    </source>
</evidence>
<dbReference type="AlphaFoldDB" id="A0A2J5HLR4"/>
<comment type="subcellular location">
    <subcellularLocation>
        <location evidence="1">Membrane</location>
        <topology evidence="1">Multi-pass membrane protein</topology>
    </subcellularLocation>
</comment>
<evidence type="ECO:0000256" key="4">
    <source>
        <dbReference type="SAM" id="Phobius"/>
    </source>
</evidence>
<dbReference type="InterPro" id="IPR036259">
    <property type="entry name" value="MFS_trans_sf"/>
</dbReference>
<dbReference type="Pfam" id="PF07690">
    <property type="entry name" value="MFS_1"/>
    <property type="match status" value="1"/>
</dbReference>
<dbReference type="GO" id="GO:0022857">
    <property type="term" value="F:transmembrane transporter activity"/>
    <property type="evidence" value="ECO:0007669"/>
    <property type="project" value="InterPro"/>
</dbReference>
<keyword evidence="4" id="KW-0472">Membrane</keyword>
<feature type="region of interest" description="Disordered" evidence="3">
    <location>
        <begin position="756"/>
        <end position="797"/>
    </location>
</feature>
<feature type="compositionally biased region" description="Acidic residues" evidence="3">
    <location>
        <begin position="589"/>
        <end position="604"/>
    </location>
</feature>
<name>A0A2J5HLR4_9EURO</name>
<feature type="compositionally biased region" description="Polar residues" evidence="3">
    <location>
        <begin position="1"/>
        <end position="23"/>
    </location>
</feature>
<dbReference type="PANTHER" id="PTHR11360:SF130">
    <property type="entry name" value="MAJOR FACILITATOR SUPERFAMILY (MFS) PROFILE DOMAIN-CONTAINING PROTEIN-RELATED"/>
    <property type="match status" value="1"/>
</dbReference>
<accession>A0A2J5HLR4</accession>
<gene>
    <name evidence="6" type="ORF">BDW42DRAFT_187696</name>
</gene>
<feature type="region of interest" description="Disordered" evidence="3">
    <location>
        <begin position="1"/>
        <end position="56"/>
    </location>
</feature>
<feature type="transmembrane region" description="Helical" evidence="4">
    <location>
        <begin position="215"/>
        <end position="235"/>
    </location>
</feature>
<feature type="transmembrane region" description="Helical" evidence="4">
    <location>
        <begin position="247"/>
        <end position="267"/>
    </location>
</feature>
<feature type="transmembrane region" description="Helical" evidence="4">
    <location>
        <begin position="381"/>
        <end position="406"/>
    </location>
</feature>
<feature type="transmembrane region" description="Helical" evidence="4">
    <location>
        <begin position="180"/>
        <end position="203"/>
    </location>
</feature>